<gene>
    <name evidence="8" type="ORF">F2P56_016590</name>
</gene>
<reference evidence="8" key="1">
    <citation type="submission" date="2015-10" db="EMBL/GenBank/DDBJ databases">
        <authorList>
            <person name="Martinez-Garcia P.J."/>
            <person name="Crepeau M.W."/>
            <person name="Puiu D."/>
            <person name="Gonzalez-Ibeas D."/>
            <person name="Whalen J."/>
            <person name="Stevens K."/>
            <person name="Paul R."/>
            <person name="Butterfield T."/>
            <person name="Britton M."/>
            <person name="Reagan R."/>
            <person name="Chakraborty S."/>
            <person name="Walawage S.L."/>
            <person name="Vasquez-Gross H.A."/>
            <person name="Cardeno C."/>
            <person name="Famula R."/>
            <person name="Pratt K."/>
            <person name="Kuruganti S."/>
            <person name="Aradhya M.K."/>
            <person name="Leslie C.A."/>
            <person name="Dandekar A.M."/>
            <person name="Salzberg S.L."/>
            <person name="Wegrzyn J.L."/>
            <person name="Langley C.H."/>
            <person name="Neale D.B."/>
        </authorList>
    </citation>
    <scope>NUCLEOTIDE SEQUENCE</scope>
    <source>
        <tissue evidence="8">Leaves</tissue>
    </source>
</reference>
<evidence type="ECO:0000256" key="5">
    <source>
        <dbReference type="ARBA" id="ARBA00023136"/>
    </source>
</evidence>
<evidence type="ECO:0000256" key="6">
    <source>
        <dbReference type="SAM" id="Phobius"/>
    </source>
</evidence>
<keyword evidence="5 6" id="KW-0472">Membrane</keyword>
<dbReference type="AlphaFoldDB" id="A0A834CWP8"/>
<accession>A0A834CWP8</accession>
<dbReference type="PANTHER" id="PTHR19241">
    <property type="entry name" value="ATP-BINDING CASSETTE TRANSPORTER"/>
    <property type="match status" value="1"/>
</dbReference>
<dbReference type="GO" id="GO:0005886">
    <property type="term" value="C:plasma membrane"/>
    <property type="evidence" value="ECO:0007669"/>
    <property type="project" value="UniProtKB-ARBA"/>
</dbReference>
<name>A0A834CWP8_JUGRE</name>
<sequence>FTGLLTIHTHHCNILIFLYILNCSKRTIDLFNAMGSMYAAVLFLGVQNSSSVQPVVAVERTVFYRERAAGMYSALPYAFGQVAIELPYVFMQSAVYGIIVYAMIGFEWTAAKFFWYLFFMYFTLLYFTFYGMMSVAFTPNHHIAAIVSSAFYAIWNLFSGFIVPRTRIPIWWRWYYWACPVAWTLYGLVVSQFGDVQDRLEDNDQTVEEYLKSYLGFRHDFLGVVGVVVAGFAVLFGFIFAFSIKAFNFQRR</sequence>
<feature type="domain" description="ABC-2 type transporter transmembrane" evidence="7">
    <location>
        <begin position="15"/>
        <end position="193"/>
    </location>
</feature>
<protein>
    <recommendedName>
        <fullName evidence="7">ABC-2 type transporter transmembrane domain-containing protein</fullName>
    </recommendedName>
</protein>
<feature type="non-terminal residue" evidence="8">
    <location>
        <position position="252"/>
    </location>
</feature>
<feature type="transmembrane region" description="Helical" evidence="6">
    <location>
        <begin position="221"/>
        <end position="244"/>
    </location>
</feature>
<evidence type="ECO:0000259" key="7">
    <source>
        <dbReference type="Pfam" id="PF01061"/>
    </source>
</evidence>
<comment type="subcellular location">
    <subcellularLocation>
        <location evidence="1">Membrane</location>
        <topology evidence="1">Multi-pass membrane protein</topology>
    </subcellularLocation>
</comment>
<feature type="transmembrane region" description="Helical" evidence="6">
    <location>
        <begin position="113"/>
        <end position="137"/>
    </location>
</feature>
<evidence type="ECO:0000256" key="3">
    <source>
        <dbReference type="ARBA" id="ARBA00022692"/>
    </source>
</evidence>
<dbReference type="Pfam" id="PF01061">
    <property type="entry name" value="ABC2_membrane"/>
    <property type="match status" value="1"/>
</dbReference>
<dbReference type="Gramene" id="Jr07_30630_p1">
    <property type="protein sequence ID" value="cds.Jr07_30630_p1"/>
    <property type="gene ID" value="Jr07_30630"/>
</dbReference>
<keyword evidence="3 6" id="KW-0812">Transmembrane</keyword>
<keyword evidence="2" id="KW-0813">Transport</keyword>
<evidence type="ECO:0000256" key="4">
    <source>
        <dbReference type="ARBA" id="ARBA00022989"/>
    </source>
</evidence>
<organism evidence="8 9">
    <name type="scientific">Juglans regia</name>
    <name type="common">English walnut</name>
    <dbReference type="NCBI Taxonomy" id="51240"/>
    <lineage>
        <taxon>Eukaryota</taxon>
        <taxon>Viridiplantae</taxon>
        <taxon>Streptophyta</taxon>
        <taxon>Embryophyta</taxon>
        <taxon>Tracheophyta</taxon>
        <taxon>Spermatophyta</taxon>
        <taxon>Magnoliopsida</taxon>
        <taxon>eudicotyledons</taxon>
        <taxon>Gunneridae</taxon>
        <taxon>Pentapetalae</taxon>
        <taxon>rosids</taxon>
        <taxon>fabids</taxon>
        <taxon>Fagales</taxon>
        <taxon>Juglandaceae</taxon>
        <taxon>Juglans</taxon>
    </lineage>
</organism>
<dbReference type="InterPro" id="IPR013525">
    <property type="entry name" value="ABC2_TM"/>
</dbReference>
<evidence type="ECO:0000256" key="1">
    <source>
        <dbReference type="ARBA" id="ARBA00004141"/>
    </source>
</evidence>
<reference evidence="8" key="2">
    <citation type="submission" date="2020-03" db="EMBL/GenBank/DDBJ databases">
        <title>Walnut 2.0.</title>
        <authorList>
            <person name="Marrano A."/>
            <person name="Britton M."/>
            <person name="Zimin A.V."/>
            <person name="Zaini P.A."/>
            <person name="Workman R."/>
            <person name="Puiu D."/>
            <person name="Bianco L."/>
            <person name="Allen B.J."/>
            <person name="Troggio M."/>
            <person name="Leslie C.A."/>
            <person name="Timp W."/>
            <person name="Dendekar A."/>
            <person name="Salzberg S.L."/>
            <person name="Neale D.B."/>
        </authorList>
    </citation>
    <scope>NUCLEOTIDE SEQUENCE</scope>
    <source>
        <tissue evidence="8">Leaves</tissue>
    </source>
</reference>
<feature type="transmembrane region" description="Helical" evidence="6">
    <location>
        <begin position="143"/>
        <end position="163"/>
    </location>
</feature>
<dbReference type="EMBL" id="LIHL02000007">
    <property type="protein sequence ID" value="KAF5466683.1"/>
    <property type="molecule type" value="Genomic_DNA"/>
</dbReference>
<dbReference type="GO" id="GO:0140359">
    <property type="term" value="F:ABC-type transporter activity"/>
    <property type="evidence" value="ECO:0007669"/>
    <property type="project" value="InterPro"/>
</dbReference>
<proteinExistence type="predicted"/>
<evidence type="ECO:0000313" key="9">
    <source>
        <dbReference type="Proteomes" id="UP000619265"/>
    </source>
</evidence>
<feature type="transmembrane region" description="Helical" evidence="6">
    <location>
        <begin position="175"/>
        <end position="194"/>
    </location>
</feature>
<feature type="transmembrane region" description="Helical" evidence="6">
    <location>
        <begin position="86"/>
        <end position="106"/>
    </location>
</feature>
<evidence type="ECO:0000256" key="2">
    <source>
        <dbReference type="ARBA" id="ARBA00022448"/>
    </source>
</evidence>
<keyword evidence="4 6" id="KW-1133">Transmembrane helix</keyword>
<dbReference type="Proteomes" id="UP000619265">
    <property type="component" value="Unassembled WGS sequence"/>
</dbReference>
<feature type="transmembrane region" description="Helical" evidence="6">
    <location>
        <begin position="28"/>
        <end position="46"/>
    </location>
</feature>
<evidence type="ECO:0000313" key="8">
    <source>
        <dbReference type="EMBL" id="KAF5466683.1"/>
    </source>
</evidence>
<comment type="caution">
    <text evidence="8">The sequence shown here is derived from an EMBL/GenBank/DDBJ whole genome shotgun (WGS) entry which is preliminary data.</text>
</comment>